<dbReference type="InterPro" id="IPR009956">
    <property type="entry name" value="Post-segregation_anti-tox_CcdA"/>
</dbReference>
<evidence type="ECO:0000313" key="2">
    <source>
        <dbReference type="EMBL" id="PWJ53432.1"/>
    </source>
</evidence>
<evidence type="ECO:0000256" key="1">
    <source>
        <dbReference type="ARBA" id="ARBA00022649"/>
    </source>
</evidence>
<dbReference type="Proteomes" id="UP000245469">
    <property type="component" value="Unassembled WGS sequence"/>
</dbReference>
<keyword evidence="3" id="KW-1185">Reference proteome</keyword>
<sequence>MARLNVYLPDELAAEAKEAGLNLSAVTQEAVRLCLAQRSTDAWLATVTTLSSVTRVPHARGMDALDAAREEASTHHG</sequence>
<accession>A0A316A7I4</accession>
<dbReference type="AlphaFoldDB" id="A0A316A7I4"/>
<proteinExistence type="predicted"/>
<dbReference type="EMBL" id="QGDQ01000012">
    <property type="protein sequence ID" value="PWJ53432.1"/>
    <property type="molecule type" value="Genomic_DNA"/>
</dbReference>
<protein>
    <submittedName>
        <fullName evidence="2">Post-segregation antitoxin CcdA</fullName>
    </submittedName>
</protein>
<reference evidence="2 3" key="1">
    <citation type="submission" date="2018-03" db="EMBL/GenBank/DDBJ databases">
        <title>Genomic Encyclopedia of Archaeal and Bacterial Type Strains, Phase II (KMG-II): from individual species to whole genera.</title>
        <authorList>
            <person name="Goeker M."/>
        </authorList>
    </citation>
    <scope>NUCLEOTIDE SEQUENCE [LARGE SCALE GENOMIC DNA]</scope>
    <source>
        <strain evidence="2 3">DSM 44889</strain>
    </source>
</reference>
<keyword evidence="1" id="KW-1277">Toxin-antitoxin system</keyword>
<gene>
    <name evidence="2" type="ORF">BXY45_1122</name>
</gene>
<dbReference type="OrthoDB" id="3290891at2"/>
<name>A0A316A7I4_9ACTN</name>
<dbReference type="RefSeq" id="WP_109774444.1">
    <property type="nucleotide sequence ID" value="NZ_QGDQ01000012.1"/>
</dbReference>
<dbReference type="Pfam" id="PF07362">
    <property type="entry name" value="CcdA"/>
    <property type="match status" value="1"/>
</dbReference>
<organism evidence="2 3">
    <name type="scientific">Quadrisphaera granulorum</name>
    <dbReference type="NCBI Taxonomy" id="317664"/>
    <lineage>
        <taxon>Bacteria</taxon>
        <taxon>Bacillati</taxon>
        <taxon>Actinomycetota</taxon>
        <taxon>Actinomycetes</taxon>
        <taxon>Kineosporiales</taxon>
        <taxon>Kineosporiaceae</taxon>
        <taxon>Quadrisphaera</taxon>
    </lineage>
</organism>
<comment type="caution">
    <text evidence="2">The sequence shown here is derived from an EMBL/GenBank/DDBJ whole genome shotgun (WGS) entry which is preliminary data.</text>
</comment>
<evidence type="ECO:0000313" key="3">
    <source>
        <dbReference type="Proteomes" id="UP000245469"/>
    </source>
</evidence>